<feature type="chain" id="PRO_5024423392" evidence="1">
    <location>
        <begin position="25"/>
        <end position="379"/>
    </location>
</feature>
<dbReference type="Gene3D" id="1.10.101.10">
    <property type="entry name" value="PGBD-like superfamily/PGBD"/>
    <property type="match status" value="2"/>
</dbReference>
<evidence type="ECO:0000313" key="5">
    <source>
        <dbReference type="Proteomes" id="UP000392064"/>
    </source>
</evidence>
<gene>
    <name evidence="4" type="ORF">GEV26_02365</name>
</gene>
<organism evidence="4 5">
    <name type="scientific">Aeromicrobium yanjiei</name>
    <dbReference type="NCBI Taxonomy" id="2662028"/>
    <lineage>
        <taxon>Bacteria</taxon>
        <taxon>Bacillati</taxon>
        <taxon>Actinomycetota</taxon>
        <taxon>Actinomycetes</taxon>
        <taxon>Propionibacteriales</taxon>
        <taxon>Nocardioidaceae</taxon>
        <taxon>Aeromicrobium</taxon>
    </lineage>
</organism>
<dbReference type="SUPFAM" id="SSF47090">
    <property type="entry name" value="PGBD-like"/>
    <property type="match status" value="2"/>
</dbReference>
<keyword evidence="5" id="KW-1185">Reference proteome</keyword>
<protein>
    <submittedName>
        <fullName evidence="4">Uncharacterized protein</fullName>
    </submittedName>
</protein>
<evidence type="ECO:0000256" key="1">
    <source>
        <dbReference type="SAM" id="SignalP"/>
    </source>
</evidence>
<evidence type="ECO:0000259" key="2">
    <source>
        <dbReference type="Pfam" id="PF01471"/>
    </source>
</evidence>
<name>A0A5Q2MJ05_9ACTN</name>
<evidence type="ECO:0000313" key="4">
    <source>
        <dbReference type="EMBL" id="QGG40305.1"/>
    </source>
</evidence>
<dbReference type="Proteomes" id="UP000392064">
    <property type="component" value="Chromosome"/>
</dbReference>
<dbReference type="InterPro" id="IPR002477">
    <property type="entry name" value="Peptidoglycan-bd-like"/>
</dbReference>
<dbReference type="RefSeq" id="WP_153651577.1">
    <property type="nucleotide sequence ID" value="NZ_CP045737.1"/>
</dbReference>
<dbReference type="InterPro" id="IPR036365">
    <property type="entry name" value="PGBD-like_sf"/>
</dbReference>
<dbReference type="Pfam" id="PF01471">
    <property type="entry name" value="PG_binding_1"/>
    <property type="match status" value="1"/>
</dbReference>
<sequence length="379" mass="41037">MRRILVVLVVLLIGSGLLAAPAMAGDPPITLPKNPTGLPAPVELPDELDPAAPYLPQTSCSPLDMPGVLKLRDLVMSTYGQGRAGSISRSCTEGVSEHSDGRAWDWMVDPKDKQQKAAAADFLAWVTRDNGRNARRLGIMYVIYDEKIWGVYDTRAGWRPSRDHQDHVHVSLSWNGARGNVSFWTGKVSPTDYGPCVRFKGTYAARSGSPRTAACPAVSPLLARTTLGDRQYGRTGGTVKKAQALLKVPRTGRFDDATWAAVRRYQRAHDIPYTGGLDQPTWASLSPSSVKSRTATPGTRSAAIAYGIAHYGDSVIRRGRVAKAVVVLQTALGLPRADRNGFYDAVTLAAVKKMQGRAGMGRDGIVRAAEWRAMKSARN</sequence>
<feature type="domain" description="Peptidoglycan binding-like" evidence="2">
    <location>
        <begin position="248"/>
        <end position="285"/>
    </location>
</feature>
<dbReference type="Pfam" id="PF26571">
    <property type="entry name" value="VldE"/>
    <property type="match status" value="1"/>
</dbReference>
<dbReference type="InterPro" id="IPR058593">
    <property type="entry name" value="ARB_07466-like_C"/>
</dbReference>
<evidence type="ECO:0000259" key="3">
    <source>
        <dbReference type="Pfam" id="PF26571"/>
    </source>
</evidence>
<keyword evidence="1" id="KW-0732">Signal</keyword>
<accession>A0A5Q2MJ05</accession>
<dbReference type="AlphaFoldDB" id="A0A5Q2MJ05"/>
<proteinExistence type="predicted"/>
<dbReference type="KEGG" id="aef:GEV26_02365"/>
<feature type="signal peptide" evidence="1">
    <location>
        <begin position="1"/>
        <end position="24"/>
    </location>
</feature>
<dbReference type="InterPro" id="IPR036366">
    <property type="entry name" value="PGBDSf"/>
</dbReference>
<reference evidence="4 5" key="1">
    <citation type="submission" date="2019-11" db="EMBL/GenBank/DDBJ databases">
        <authorList>
            <person name="Li J."/>
        </authorList>
    </citation>
    <scope>NUCLEOTIDE SEQUENCE [LARGE SCALE GENOMIC DNA]</scope>
    <source>
        <strain evidence="4 5">MF47</strain>
    </source>
</reference>
<feature type="domain" description="ARB-07466-like C-terminal" evidence="3">
    <location>
        <begin position="66"/>
        <end position="166"/>
    </location>
</feature>
<dbReference type="EMBL" id="CP045737">
    <property type="protein sequence ID" value="QGG40305.1"/>
    <property type="molecule type" value="Genomic_DNA"/>
</dbReference>